<sequence length="276" mass="29944">MLTSHIHGLNVIEPGHLDSGSQNLLLGPFPDLSLWTHLPFESEDGPVSAVTNDSGLGQLIEEDEEGGNDVGIEAAAIHNGHINVVAGMAVNDEYLSQGQLPPPSLDIDSLISSFGINPLVLAGQSQPAQQVAPVLLAVNVAAEPLPSIVPQPMDVRLPHPQPTESTIPSAKRQRSRKLSVGESSQSMHMPTPLTTTEDKRRRNTAASARFRLKKKEREIALDKQTKELEARVDELEKQCERLRRENGWWKGLVVGVTGGAQNSSTGLQPHREEILC</sequence>
<keyword evidence="2" id="KW-1185">Reference proteome</keyword>
<comment type="caution">
    <text evidence="1">The sequence shown here is derived from an EMBL/GenBank/DDBJ whole genome shotgun (WGS) entry which is preliminary data.</text>
</comment>
<reference evidence="1" key="1">
    <citation type="submission" date="2022-09" db="EMBL/GenBank/DDBJ databases">
        <title>A Global Phylogenomic Analysis of the Shiitake Genus Lentinula.</title>
        <authorList>
            <consortium name="DOE Joint Genome Institute"/>
            <person name="Sierra-Patev S."/>
            <person name="Min B."/>
            <person name="Naranjo-Ortiz M."/>
            <person name="Looney B."/>
            <person name="Konkel Z."/>
            <person name="Slot J.C."/>
            <person name="Sakamoto Y."/>
            <person name="Steenwyk J.L."/>
            <person name="Rokas A."/>
            <person name="Carro J."/>
            <person name="Camarero S."/>
            <person name="Ferreira P."/>
            <person name="Molpeceres G."/>
            <person name="Ruiz-Duenas F.J."/>
            <person name="Serrano A."/>
            <person name="Henrissat B."/>
            <person name="Drula E."/>
            <person name="Hughes K.W."/>
            <person name="Mata J.L."/>
            <person name="Ishikawa N.K."/>
            <person name="Vargas-Isla R."/>
            <person name="Ushijima S."/>
            <person name="Smith C.A."/>
            <person name="Ahrendt S."/>
            <person name="Andreopoulos W."/>
            <person name="He G."/>
            <person name="Labutti K."/>
            <person name="Lipzen A."/>
            <person name="Ng V."/>
            <person name="Riley R."/>
            <person name="Sandor L."/>
            <person name="Barry K."/>
            <person name="Martinez A.T."/>
            <person name="Xiao Y."/>
            <person name="Gibbons J.G."/>
            <person name="Terashima K."/>
            <person name="Grigoriev I.V."/>
            <person name="Hibbett D.S."/>
        </authorList>
    </citation>
    <scope>NUCLEOTIDE SEQUENCE</scope>
    <source>
        <strain evidence="1">TMI1499</strain>
    </source>
</reference>
<evidence type="ECO:0000313" key="1">
    <source>
        <dbReference type="EMBL" id="KAJ3809025.1"/>
    </source>
</evidence>
<dbReference type="Proteomes" id="UP001163835">
    <property type="component" value="Unassembled WGS sequence"/>
</dbReference>
<accession>A0ACC1TX24</accession>
<protein>
    <submittedName>
        <fullName evidence="1">Uncharacterized protein</fullName>
    </submittedName>
</protein>
<organism evidence="1 2">
    <name type="scientific">Lentinula aff. lateritia</name>
    <dbReference type="NCBI Taxonomy" id="2804960"/>
    <lineage>
        <taxon>Eukaryota</taxon>
        <taxon>Fungi</taxon>
        <taxon>Dikarya</taxon>
        <taxon>Basidiomycota</taxon>
        <taxon>Agaricomycotina</taxon>
        <taxon>Agaricomycetes</taxon>
        <taxon>Agaricomycetidae</taxon>
        <taxon>Agaricales</taxon>
        <taxon>Marasmiineae</taxon>
        <taxon>Omphalotaceae</taxon>
        <taxon>Lentinula</taxon>
    </lineage>
</organism>
<dbReference type="EMBL" id="MU795183">
    <property type="protein sequence ID" value="KAJ3809025.1"/>
    <property type="molecule type" value="Genomic_DNA"/>
</dbReference>
<evidence type="ECO:0000313" key="2">
    <source>
        <dbReference type="Proteomes" id="UP001163835"/>
    </source>
</evidence>
<name>A0ACC1TX24_9AGAR</name>
<gene>
    <name evidence="1" type="ORF">F5876DRAFT_44780</name>
</gene>
<proteinExistence type="predicted"/>